<proteinExistence type="predicted"/>
<evidence type="ECO:0000256" key="2">
    <source>
        <dbReference type="ARBA" id="ARBA00022525"/>
    </source>
</evidence>
<keyword evidence="3 4" id="KW-0732">Signal</keyword>
<dbReference type="Pfam" id="PF17957">
    <property type="entry name" value="Big_7"/>
    <property type="match status" value="1"/>
</dbReference>
<sequence>MRKARSLFARTVHGLLFALLAVSGLWFAPAPVHAASALTIDSPADGGSVPADTVRISGTFAGVTDIKLIINAARQADVVTVAPNGGHTGTWYYDLNAAEYGDEIELWAKGADVADRSSVWSASVTARVQPNPVLPPKVVIASPVDGTVVSGTVTNQVEVYGSHPLAEVLVRIGGGPWQTAVQNGSYYELPWDTGGLGDKTTAIEAKATDTTGKTGFSMTTYARTGAGTHEPVSLRNQDRAMWIWEPAAYNLFLNPGSRDVLDAFAKDTATFGSNPITTLYVASGGFSGVDILEDQPDKMRNFIAWAHDRGYQVHALVAGGTSPPFFGAYAKYHDKATRQVEKVINYNLASPAAARFDGVNVDIEPYISPDFKSPDRFLQKQYLDGLRKIIERRNVSGVGLAIGPAIPRWYDSSPTASAIDWNGSVKWLSEHVQDIADYISIMDYRDSADGSNGLIASVQGEIAYAAAIGKPNSVVVGVETIDVANTSDPYTVTFRQKGRTAMEKELNKVYAAFGGEPGFGGVAVHQYDSLRALPSYWGPGETYWSPPPDTEPPTAVSASPTATAVNYKQITVSYGRAYDNTEVDQYRIFRSTTSGFTPGPANLAGTSRSLTFQDAGLLPDTTYYYKVAAVDVRGNVGPASAEGSAKTAASSLKPLIVDGMRVTYNGSAAVVTLRVADYATGLPVAGSVGGRFTYSGGSYVTAATAPDGTMTASSEAVPADRQIGFMVRTIDVPGYYWAKAYDKPSEGALYPQAGAGLAALAVSEGTLSPGFAPLRLSYTVNVGNETSAIFVTPTAAAADATIRVNGHPVPSGVASSEISLAVGRNSIEVEVQERNGAIASYTVTVVRPGAVTNVFPMTDTAYVHENRPQEAIGSLPILEVIDVPSAAVGGDRIIYMKADFSGSADPSVSEAKLNFYVDANTAKSVALSVDGYAQAAWSESTVNWNNRPKAGYVPLGTVTVSSAGWYSVDVTGFIQSRFGGDRTATFRIMDPNTKNTLVTIRGRTYAGFEPYLIVNPSNGANNPTVSLTVNSDPAP</sequence>
<dbReference type="InterPro" id="IPR017853">
    <property type="entry name" value="GH"/>
</dbReference>
<dbReference type="PROSITE" id="PS50853">
    <property type="entry name" value="FN3"/>
    <property type="match status" value="1"/>
</dbReference>
<dbReference type="EMBL" id="JBHMAG010000012">
    <property type="protein sequence ID" value="MFB9753578.1"/>
    <property type="molecule type" value="Genomic_DNA"/>
</dbReference>
<dbReference type="Proteomes" id="UP001589619">
    <property type="component" value="Unassembled WGS sequence"/>
</dbReference>
<dbReference type="NCBIfam" id="NF033679">
    <property type="entry name" value="DNRLRE_dom"/>
    <property type="match status" value="1"/>
</dbReference>
<dbReference type="InterPro" id="IPR013783">
    <property type="entry name" value="Ig-like_fold"/>
</dbReference>
<dbReference type="CDD" id="cd00063">
    <property type="entry name" value="FN3"/>
    <property type="match status" value="1"/>
</dbReference>
<dbReference type="Pfam" id="PF24517">
    <property type="entry name" value="CBM96"/>
    <property type="match status" value="1"/>
</dbReference>
<dbReference type="SUPFAM" id="SSF49265">
    <property type="entry name" value="Fibronectin type III"/>
    <property type="match status" value="1"/>
</dbReference>
<dbReference type="Gene3D" id="2.60.40.10">
    <property type="entry name" value="Immunoglobulins"/>
    <property type="match status" value="2"/>
</dbReference>
<accession>A0ABV5VZS3</accession>
<dbReference type="Pfam" id="PF00041">
    <property type="entry name" value="fn3"/>
    <property type="match status" value="1"/>
</dbReference>
<dbReference type="InterPro" id="IPR003961">
    <property type="entry name" value="FN3_dom"/>
</dbReference>
<protein>
    <submittedName>
        <fullName evidence="6">DNRLRE domain-containing protein</fullName>
    </submittedName>
</protein>
<evidence type="ECO:0000256" key="4">
    <source>
        <dbReference type="SAM" id="SignalP"/>
    </source>
</evidence>
<comment type="subcellular location">
    <subcellularLocation>
        <location evidence="1">Secreted</location>
    </subcellularLocation>
</comment>
<dbReference type="InterPro" id="IPR025883">
    <property type="entry name" value="Cadherin-like_domain"/>
</dbReference>
<feature type="signal peptide" evidence="4">
    <location>
        <begin position="1"/>
        <end position="34"/>
    </location>
</feature>
<evidence type="ECO:0000256" key="1">
    <source>
        <dbReference type="ARBA" id="ARBA00004613"/>
    </source>
</evidence>
<evidence type="ECO:0000256" key="3">
    <source>
        <dbReference type="ARBA" id="ARBA00022729"/>
    </source>
</evidence>
<gene>
    <name evidence="6" type="ORF">ACFFNY_18580</name>
</gene>
<name>A0ABV5VZS3_9BACL</name>
<dbReference type="Pfam" id="PF12733">
    <property type="entry name" value="Cadherin-like"/>
    <property type="match status" value="1"/>
</dbReference>
<dbReference type="SUPFAM" id="SSF51445">
    <property type="entry name" value="(Trans)glycosidases"/>
    <property type="match status" value="1"/>
</dbReference>
<feature type="chain" id="PRO_5047105666" evidence="4">
    <location>
        <begin position="35"/>
        <end position="1035"/>
    </location>
</feature>
<reference evidence="6 7" key="1">
    <citation type="submission" date="2024-09" db="EMBL/GenBank/DDBJ databases">
        <authorList>
            <person name="Sun Q."/>
            <person name="Mori K."/>
        </authorList>
    </citation>
    <scope>NUCLEOTIDE SEQUENCE [LARGE SCALE GENOMIC DNA]</scope>
    <source>
        <strain evidence="6 7">JCM 12520</strain>
    </source>
</reference>
<comment type="caution">
    <text evidence="6">The sequence shown here is derived from an EMBL/GenBank/DDBJ whole genome shotgun (WGS) entry which is preliminary data.</text>
</comment>
<evidence type="ECO:0000259" key="5">
    <source>
        <dbReference type="PROSITE" id="PS50853"/>
    </source>
</evidence>
<dbReference type="InterPro" id="IPR055372">
    <property type="entry name" value="CBM96"/>
</dbReference>
<dbReference type="InterPro" id="IPR036116">
    <property type="entry name" value="FN3_sf"/>
</dbReference>
<evidence type="ECO:0000313" key="7">
    <source>
        <dbReference type="Proteomes" id="UP001589619"/>
    </source>
</evidence>
<organism evidence="6 7">
    <name type="scientific">Paenibacillus hodogayensis</name>
    <dbReference type="NCBI Taxonomy" id="279208"/>
    <lineage>
        <taxon>Bacteria</taxon>
        <taxon>Bacillati</taxon>
        <taxon>Bacillota</taxon>
        <taxon>Bacilli</taxon>
        <taxon>Bacillales</taxon>
        <taxon>Paenibacillaceae</taxon>
        <taxon>Paenibacillus</taxon>
    </lineage>
</organism>
<keyword evidence="7" id="KW-1185">Reference proteome</keyword>
<feature type="domain" description="Fibronectin type-III" evidence="5">
    <location>
        <begin position="552"/>
        <end position="650"/>
    </location>
</feature>
<evidence type="ECO:0000313" key="6">
    <source>
        <dbReference type="EMBL" id="MFB9753578.1"/>
    </source>
</evidence>
<keyword evidence="2" id="KW-0964">Secreted</keyword>
<dbReference type="RefSeq" id="WP_344900987.1">
    <property type="nucleotide sequence ID" value="NZ_BAAAYO010000001.1"/>
</dbReference>
<dbReference type="Gene3D" id="3.20.20.80">
    <property type="entry name" value="Glycosidases"/>
    <property type="match status" value="1"/>
</dbReference>